<dbReference type="InterPro" id="IPR050834">
    <property type="entry name" value="Glycosyltransf_2"/>
</dbReference>
<evidence type="ECO:0000259" key="1">
    <source>
        <dbReference type="Pfam" id="PF00535"/>
    </source>
</evidence>
<dbReference type="CDD" id="cd00761">
    <property type="entry name" value="Glyco_tranf_GTA_type"/>
    <property type="match status" value="1"/>
</dbReference>
<dbReference type="EMBL" id="VUOB01000030">
    <property type="protein sequence ID" value="KAA2261175.1"/>
    <property type="molecule type" value="Genomic_DNA"/>
</dbReference>
<dbReference type="InterPro" id="IPR001173">
    <property type="entry name" value="Glyco_trans_2-like"/>
</dbReference>
<feature type="domain" description="Glycosyltransferase 2-like" evidence="1">
    <location>
        <begin position="27"/>
        <end position="151"/>
    </location>
</feature>
<dbReference type="Gene3D" id="3.90.550.10">
    <property type="entry name" value="Spore Coat Polysaccharide Biosynthesis Protein SpsA, Chain A"/>
    <property type="match status" value="1"/>
</dbReference>
<gene>
    <name evidence="2" type="ORF">F0L68_18275</name>
</gene>
<name>A0A5B2XDJ8_9PSEU</name>
<evidence type="ECO:0000313" key="3">
    <source>
        <dbReference type="Proteomes" id="UP000323454"/>
    </source>
</evidence>
<keyword evidence="3" id="KW-1185">Reference proteome</keyword>
<dbReference type="SUPFAM" id="SSF53448">
    <property type="entry name" value="Nucleotide-diphospho-sugar transferases"/>
    <property type="match status" value="1"/>
</dbReference>
<reference evidence="2 3" key="2">
    <citation type="submission" date="2019-09" db="EMBL/GenBank/DDBJ databases">
        <authorList>
            <person name="Jin C."/>
        </authorList>
    </citation>
    <scope>NUCLEOTIDE SEQUENCE [LARGE SCALE GENOMIC DNA]</scope>
    <source>
        <strain evidence="2 3">AN110305</strain>
    </source>
</reference>
<dbReference type="PANTHER" id="PTHR43685">
    <property type="entry name" value="GLYCOSYLTRANSFERASE"/>
    <property type="match status" value="1"/>
</dbReference>
<dbReference type="OrthoDB" id="3177103at2"/>
<protein>
    <submittedName>
        <fullName evidence="2">Glycosyltransferase family 2 protein</fullName>
    </submittedName>
</protein>
<sequence length="316" mass="34896">MAGATSDPVASKSPSLIAGAAPPVGVGLPVYNGEPYLAASLRSLLGQSDADFELVIADNCSTDGTEEICREAARADQRVRYLRRDRNIGVVANHNQVVHETRGEFFSWAASDDEYRPDRLAKLSDALRTHPDASVAISAAEEIDETGRVLSLWRNTIRTDHADPAVRMRAKLADPDENLQMYGLIRRSALLRTGLHAQIKGSDRILIVELALNGHFVVVDEPLLRHRNHTRRNSEVTDSRSFRVSEGQRRRITLPNVEEGGLLLRAVRNAPLRGRDRLRAYRALSPWLRRNAVPMARNVARAGIESARGIGQSKGP</sequence>
<dbReference type="RefSeq" id="WP_149850806.1">
    <property type="nucleotide sequence ID" value="NZ_VUOB01000030.1"/>
</dbReference>
<proteinExistence type="predicted"/>
<keyword evidence="2" id="KW-0808">Transferase</keyword>
<accession>A0A5B2XDJ8</accession>
<organism evidence="2 3">
    <name type="scientific">Solihabitans fulvus</name>
    <dbReference type="NCBI Taxonomy" id="1892852"/>
    <lineage>
        <taxon>Bacteria</taxon>
        <taxon>Bacillati</taxon>
        <taxon>Actinomycetota</taxon>
        <taxon>Actinomycetes</taxon>
        <taxon>Pseudonocardiales</taxon>
        <taxon>Pseudonocardiaceae</taxon>
        <taxon>Solihabitans</taxon>
    </lineage>
</organism>
<dbReference type="PANTHER" id="PTHR43685:SF2">
    <property type="entry name" value="GLYCOSYLTRANSFERASE 2-LIKE DOMAIN-CONTAINING PROTEIN"/>
    <property type="match status" value="1"/>
</dbReference>
<dbReference type="GO" id="GO:0016740">
    <property type="term" value="F:transferase activity"/>
    <property type="evidence" value="ECO:0007669"/>
    <property type="project" value="UniProtKB-KW"/>
</dbReference>
<dbReference type="InterPro" id="IPR029044">
    <property type="entry name" value="Nucleotide-diphossugar_trans"/>
</dbReference>
<evidence type="ECO:0000313" key="2">
    <source>
        <dbReference type="EMBL" id="KAA2261175.1"/>
    </source>
</evidence>
<dbReference type="AlphaFoldDB" id="A0A5B2XDJ8"/>
<reference evidence="2 3" key="1">
    <citation type="submission" date="2019-09" db="EMBL/GenBank/DDBJ databases">
        <title>Goodfellowia gen. nov., a new genus of the Pseudonocardineae related to Actinoalloteichus, containing Goodfellowia coeruleoviolacea gen. nov., comb. nov. gen. nov., comb. nov.</title>
        <authorList>
            <person name="Labeda D."/>
        </authorList>
    </citation>
    <scope>NUCLEOTIDE SEQUENCE [LARGE SCALE GENOMIC DNA]</scope>
    <source>
        <strain evidence="2 3">AN110305</strain>
    </source>
</reference>
<comment type="caution">
    <text evidence="2">The sequence shown here is derived from an EMBL/GenBank/DDBJ whole genome shotgun (WGS) entry which is preliminary data.</text>
</comment>
<dbReference type="Proteomes" id="UP000323454">
    <property type="component" value="Unassembled WGS sequence"/>
</dbReference>
<dbReference type="Pfam" id="PF00535">
    <property type="entry name" value="Glycos_transf_2"/>
    <property type="match status" value="1"/>
</dbReference>